<dbReference type="AlphaFoldDB" id="A0A1X7LPX4"/>
<gene>
    <name evidence="2" type="ORF">SAMN06265784_107268</name>
</gene>
<evidence type="ECO:0000313" key="2">
    <source>
        <dbReference type="EMBL" id="SMG55567.1"/>
    </source>
</evidence>
<dbReference type="PRINTS" id="PR00080">
    <property type="entry name" value="SDRFAMILY"/>
</dbReference>
<organism evidence="2 3">
    <name type="scientific">Paraburkholderia susongensis</name>
    <dbReference type="NCBI Taxonomy" id="1515439"/>
    <lineage>
        <taxon>Bacteria</taxon>
        <taxon>Pseudomonadati</taxon>
        <taxon>Pseudomonadota</taxon>
        <taxon>Betaproteobacteria</taxon>
        <taxon>Burkholderiales</taxon>
        <taxon>Burkholderiaceae</taxon>
        <taxon>Paraburkholderia</taxon>
    </lineage>
</organism>
<dbReference type="InterPro" id="IPR036291">
    <property type="entry name" value="NAD(P)-bd_dom_sf"/>
</dbReference>
<accession>A0A1X7LPX4</accession>
<evidence type="ECO:0000256" key="1">
    <source>
        <dbReference type="ARBA" id="ARBA00006484"/>
    </source>
</evidence>
<dbReference type="Proteomes" id="UP000193228">
    <property type="component" value="Unassembled WGS sequence"/>
</dbReference>
<keyword evidence="3" id="KW-1185">Reference proteome</keyword>
<dbReference type="PANTHER" id="PTHR42879:SF6">
    <property type="entry name" value="NADPH-DEPENDENT REDUCTASE BACG"/>
    <property type="match status" value="1"/>
</dbReference>
<evidence type="ECO:0000313" key="3">
    <source>
        <dbReference type="Proteomes" id="UP000193228"/>
    </source>
</evidence>
<dbReference type="OrthoDB" id="9803333at2"/>
<reference evidence="3" key="1">
    <citation type="submission" date="2017-04" db="EMBL/GenBank/DDBJ databases">
        <authorList>
            <person name="Varghese N."/>
            <person name="Submissions S."/>
        </authorList>
    </citation>
    <scope>NUCLEOTIDE SEQUENCE [LARGE SCALE GENOMIC DNA]</scope>
    <source>
        <strain evidence="3">LMG 29540</strain>
    </source>
</reference>
<dbReference type="PRINTS" id="PR00081">
    <property type="entry name" value="GDHRDH"/>
</dbReference>
<dbReference type="InterPro" id="IPR050259">
    <property type="entry name" value="SDR"/>
</dbReference>
<proteinExistence type="inferred from homology"/>
<dbReference type="SUPFAM" id="SSF51735">
    <property type="entry name" value="NAD(P)-binding Rossmann-fold domains"/>
    <property type="match status" value="1"/>
</dbReference>
<name>A0A1X7LPX4_9BURK</name>
<dbReference type="RefSeq" id="WP_085487003.1">
    <property type="nucleotide sequence ID" value="NZ_FXAT01000007.1"/>
</dbReference>
<dbReference type="InterPro" id="IPR002347">
    <property type="entry name" value="SDR_fam"/>
</dbReference>
<dbReference type="EMBL" id="FXAT01000007">
    <property type="protein sequence ID" value="SMG55567.1"/>
    <property type="molecule type" value="Genomic_DNA"/>
</dbReference>
<dbReference type="STRING" id="1515439.SAMN06265784_107268"/>
<sequence length="234" mass="24480">MSALRVAAIIGGGSGMGAASARRLRAAGFEIAILSSSGKGVDLAIELGGWGVQGSNQSDQDLHSLVDGCVSRWGRLDALVNSAGHGPKGDLLALTDEDWISGFQMYCLNVVRSVRAVTQQMASQGGGAIVNISSFSAVEPDGLFPTSSVARAGLAAFTKLYADTYAKAGIRMNNVLPGFIDSLLEKPERVQRIPMNRYGKAAEVAELVAYLASDKSAYVTGQNIRIDGALTRSV</sequence>
<dbReference type="Pfam" id="PF13561">
    <property type="entry name" value="adh_short_C2"/>
    <property type="match status" value="1"/>
</dbReference>
<dbReference type="PANTHER" id="PTHR42879">
    <property type="entry name" value="3-OXOACYL-(ACYL-CARRIER-PROTEIN) REDUCTASE"/>
    <property type="match status" value="1"/>
</dbReference>
<comment type="similarity">
    <text evidence="1">Belongs to the short-chain dehydrogenases/reductases (SDR) family.</text>
</comment>
<protein>
    <submittedName>
        <fullName evidence="2">NAD(P)-dependent dehydrogenase, short-chain alcohol dehydrogenase family</fullName>
    </submittedName>
</protein>
<dbReference type="Gene3D" id="3.40.50.720">
    <property type="entry name" value="NAD(P)-binding Rossmann-like Domain"/>
    <property type="match status" value="1"/>
</dbReference>